<dbReference type="InterPro" id="IPR013154">
    <property type="entry name" value="ADH-like_N"/>
</dbReference>
<dbReference type="AlphaFoldDB" id="A3I1Q8"/>
<feature type="domain" description="Alcohol dehydrogenase-like N-terminal" evidence="3">
    <location>
        <begin position="24"/>
        <end position="130"/>
    </location>
</feature>
<dbReference type="GO" id="GO:0016491">
    <property type="term" value="F:oxidoreductase activity"/>
    <property type="evidence" value="ECO:0007669"/>
    <property type="project" value="UniProtKB-KW"/>
</dbReference>
<dbReference type="STRING" id="388413.ALPR1_08868"/>
<dbReference type="PANTHER" id="PTHR43401:SF3">
    <property type="entry name" value="L-GALACTONATE-5-DEHYDROGENASE"/>
    <property type="match status" value="1"/>
</dbReference>
<protein>
    <submittedName>
        <fullName evidence="4">Zinc-type alcohol dehydrogenase</fullName>
    </submittedName>
</protein>
<reference evidence="4 5" key="1">
    <citation type="journal article" date="2011" name="J. Bacteriol.">
        <title>Complete genome sequence of Algoriphagus sp. PR1, bacterial prey of a colony-forming choanoflagellate.</title>
        <authorList>
            <person name="Alegado R.A."/>
            <person name="Ferriera S."/>
            <person name="Nusbaum C."/>
            <person name="Young S.K."/>
            <person name="Zeng Q."/>
            <person name="Imamovic A."/>
            <person name="Fairclough S.R."/>
            <person name="King N."/>
        </authorList>
    </citation>
    <scope>NUCLEOTIDE SEQUENCE [LARGE SCALE GENOMIC DNA]</scope>
    <source>
        <strain evidence="4 5">PR1</strain>
    </source>
</reference>
<dbReference type="SUPFAM" id="SSF51735">
    <property type="entry name" value="NAD(P)-binding Rossmann-fold domains"/>
    <property type="match status" value="1"/>
</dbReference>
<dbReference type="InterPro" id="IPR011032">
    <property type="entry name" value="GroES-like_sf"/>
</dbReference>
<dbReference type="InterPro" id="IPR013149">
    <property type="entry name" value="ADH-like_C"/>
</dbReference>
<dbReference type="HOGENOM" id="CLU_026673_11_0_10"/>
<dbReference type="Gene3D" id="3.40.50.720">
    <property type="entry name" value="NAD(P)-binding Rossmann-like Domain"/>
    <property type="match status" value="1"/>
</dbReference>
<accession>A3I1Q8</accession>
<dbReference type="SUPFAM" id="SSF50129">
    <property type="entry name" value="GroES-like"/>
    <property type="match status" value="1"/>
</dbReference>
<evidence type="ECO:0000256" key="1">
    <source>
        <dbReference type="ARBA" id="ARBA00023002"/>
    </source>
</evidence>
<dbReference type="Pfam" id="PF08240">
    <property type="entry name" value="ADH_N"/>
    <property type="match status" value="1"/>
</dbReference>
<dbReference type="OrthoDB" id="9806940at2"/>
<keyword evidence="5" id="KW-1185">Reference proteome</keyword>
<feature type="domain" description="Alcohol dehydrogenase-like C-terminal" evidence="2">
    <location>
        <begin position="169"/>
        <end position="296"/>
    </location>
</feature>
<keyword evidence="1" id="KW-0560">Oxidoreductase</keyword>
<dbReference type="PANTHER" id="PTHR43401">
    <property type="entry name" value="L-THREONINE 3-DEHYDROGENASE"/>
    <property type="match status" value="1"/>
</dbReference>
<gene>
    <name evidence="4" type="ORF">ALPR1_08868</name>
</gene>
<dbReference type="RefSeq" id="WP_008199935.1">
    <property type="nucleotide sequence ID" value="NZ_CM001023.1"/>
</dbReference>
<evidence type="ECO:0000259" key="2">
    <source>
        <dbReference type="Pfam" id="PF00107"/>
    </source>
</evidence>
<dbReference type="Gene3D" id="3.90.180.10">
    <property type="entry name" value="Medium-chain alcohol dehydrogenases, catalytic domain"/>
    <property type="match status" value="1"/>
</dbReference>
<dbReference type="Pfam" id="PF00107">
    <property type="entry name" value="ADH_zinc_N"/>
    <property type="match status" value="1"/>
</dbReference>
<evidence type="ECO:0000313" key="5">
    <source>
        <dbReference type="Proteomes" id="UP000003919"/>
    </source>
</evidence>
<dbReference type="InterPro" id="IPR036291">
    <property type="entry name" value="NAD(P)-bd_dom_sf"/>
</dbReference>
<organism evidence="4 5">
    <name type="scientific">Algoriphagus machipongonensis</name>
    <dbReference type="NCBI Taxonomy" id="388413"/>
    <lineage>
        <taxon>Bacteria</taxon>
        <taxon>Pseudomonadati</taxon>
        <taxon>Bacteroidota</taxon>
        <taxon>Cytophagia</taxon>
        <taxon>Cytophagales</taxon>
        <taxon>Cyclobacteriaceae</taxon>
        <taxon>Algoriphagus</taxon>
    </lineage>
</organism>
<dbReference type="EMBL" id="CM001023">
    <property type="protein sequence ID" value="EAZ79724.1"/>
    <property type="molecule type" value="Genomic_DNA"/>
</dbReference>
<dbReference type="CDD" id="cd08261">
    <property type="entry name" value="Zn_ADH7"/>
    <property type="match status" value="1"/>
</dbReference>
<dbReference type="eggNOG" id="COG1063">
    <property type="taxonomic scope" value="Bacteria"/>
</dbReference>
<comment type="caution">
    <text evidence="4">The sequence shown here is derived from an EMBL/GenBank/DDBJ whole genome shotgun (WGS) entry which is preliminary data.</text>
</comment>
<evidence type="ECO:0000313" key="4">
    <source>
        <dbReference type="EMBL" id="EAZ79724.1"/>
    </source>
</evidence>
<sequence>MKVLSCKSPGEFEYLESKMPKLSEGRAIVKIKRIGICGTDLHAFEGTQPFFSYPRTLGHELSGEVIEIGESEEIFKGDDVTVIPYFNCGSCIACKKGKPNCCQNISVFGVHEDGGMQEYVSLPIPSLVKKEGLSLEQLALAEPFAIGAHGVSRAGVKPGHVVLVVGAGPIGLGVLEFARIAGATVIAMDTNEKRLEFCQKEWNVEHVVKAGNNAFEAIREITKGDFCDSVIDATGSLTAINQGFQYIAHGGNYVLVGLQKGEIAFSHPEFHKREATLMSSRNATREDFDQVLDAMASGQFSVDKYITHRVRFDQVKNDFQSWLNPETGVIKALVEL</sequence>
<dbReference type="InterPro" id="IPR050129">
    <property type="entry name" value="Zn_alcohol_dh"/>
</dbReference>
<dbReference type="EMBL" id="AAXU02000001">
    <property type="protein sequence ID" value="EAZ79724.1"/>
    <property type="molecule type" value="Genomic_DNA"/>
</dbReference>
<proteinExistence type="predicted"/>
<evidence type="ECO:0000259" key="3">
    <source>
        <dbReference type="Pfam" id="PF08240"/>
    </source>
</evidence>
<dbReference type="Proteomes" id="UP000003919">
    <property type="component" value="Chromosome"/>
</dbReference>
<name>A3I1Q8_9BACT</name>